<comment type="caution">
    <text evidence="1">The sequence shown here is derived from an EMBL/GenBank/DDBJ whole genome shotgun (WGS) entry which is preliminary data.</text>
</comment>
<reference evidence="1" key="1">
    <citation type="submission" date="2021-03" db="EMBL/GenBank/DDBJ databases">
        <authorList>
            <person name="Tran Van P."/>
        </authorList>
    </citation>
    <scope>NUCLEOTIDE SEQUENCE</scope>
</reference>
<proteinExistence type="predicted"/>
<dbReference type="Proteomes" id="UP001153148">
    <property type="component" value="Unassembled WGS sequence"/>
</dbReference>
<sequence>MSSRRLWAPRCNCAARYLQARCGHVSPGGGSDGPYLPTQSPGVMVSSSLTTCKFQTRVGTSVRPAANMELRPITSHSVWSN</sequence>
<protein>
    <submittedName>
        <fullName evidence="1">Uncharacterized protein</fullName>
    </submittedName>
</protein>
<evidence type="ECO:0000313" key="2">
    <source>
        <dbReference type="Proteomes" id="UP001153148"/>
    </source>
</evidence>
<name>A0ABN7NQ15_TIMPD</name>
<keyword evidence="2" id="KW-1185">Reference proteome</keyword>
<accession>A0ABN7NQ15</accession>
<evidence type="ECO:0000313" key="1">
    <source>
        <dbReference type="EMBL" id="CAG2055016.1"/>
    </source>
</evidence>
<gene>
    <name evidence="1" type="ORF">TPAB3V08_LOCUS2030</name>
</gene>
<dbReference type="EMBL" id="CAJPIN010001983">
    <property type="protein sequence ID" value="CAG2055016.1"/>
    <property type="molecule type" value="Genomic_DNA"/>
</dbReference>
<organism evidence="1 2">
    <name type="scientific">Timema podura</name>
    <name type="common">Walking stick</name>
    <dbReference type="NCBI Taxonomy" id="61482"/>
    <lineage>
        <taxon>Eukaryota</taxon>
        <taxon>Metazoa</taxon>
        <taxon>Ecdysozoa</taxon>
        <taxon>Arthropoda</taxon>
        <taxon>Hexapoda</taxon>
        <taxon>Insecta</taxon>
        <taxon>Pterygota</taxon>
        <taxon>Neoptera</taxon>
        <taxon>Polyneoptera</taxon>
        <taxon>Phasmatodea</taxon>
        <taxon>Timematodea</taxon>
        <taxon>Timematoidea</taxon>
        <taxon>Timematidae</taxon>
        <taxon>Timema</taxon>
    </lineage>
</organism>